<dbReference type="Gramene" id="rna-AYBTSS11_LOCUS29830">
    <property type="protein sequence ID" value="CAJ1977662.1"/>
    <property type="gene ID" value="gene-AYBTSS11_LOCUS29830"/>
</dbReference>
<dbReference type="Proteomes" id="UP001189624">
    <property type="component" value="Chromosome 10"/>
</dbReference>
<keyword evidence="2" id="KW-1185">Reference proteome</keyword>
<gene>
    <name evidence="1" type="ORF">AYBTSS11_LOCUS29830</name>
</gene>
<name>A0AA86W3E0_9FABA</name>
<accession>A0AA86W3E0</accession>
<evidence type="ECO:0000313" key="2">
    <source>
        <dbReference type="Proteomes" id="UP001189624"/>
    </source>
</evidence>
<dbReference type="EMBL" id="OY731407">
    <property type="protein sequence ID" value="CAJ1977662.1"/>
    <property type="molecule type" value="Genomic_DNA"/>
</dbReference>
<organism evidence="1 2">
    <name type="scientific">Sphenostylis stenocarpa</name>
    <dbReference type="NCBI Taxonomy" id="92480"/>
    <lineage>
        <taxon>Eukaryota</taxon>
        <taxon>Viridiplantae</taxon>
        <taxon>Streptophyta</taxon>
        <taxon>Embryophyta</taxon>
        <taxon>Tracheophyta</taxon>
        <taxon>Spermatophyta</taxon>
        <taxon>Magnoliopsida</taxon>
        <taxon>eudicotyledons</taxon>
        <taxon>Gunneridae</taxon>
        <taxon>Pentapetalae</taxon>
        <taxon>rosids</taxon>
        <taxon>fabids</taxon>
        <taxon>Fabales</taxon>
        <taxon>Fabaceae</taxon>
        <taxon>Papilionoideae</taxon>
        <taxon>50 kb inversion clade</taxon>
        <taxon>NPAAA clade</taxon>
        <taxon>indigoferoid/millettioid clade</taxon>
        <taxon>Phaseoleae</taxon>
        <taxon>Sphenostylis</taxon>
    </lineage>
</organism>
<dbReference type="AlphaFoldDB" id="A0AA86W3E0"/>
<reference evidence="1" key="1">
    <citation type="submission" date="2023-10" db="EMBL/GenBank/DDBJ databases">
        <authorList>
            <person name="Domelevo Entfellner J.-B."/>
        </authorList>
    </citation>
    <scope>NUCLEOTIDE SEQUENCE</scope>
</reference>
<protein>
    <submittedName>
        <fullName evidence="1">Uncharacterized protein</fullName>
    </submittedName>
</protein>
<sequence length="71" mass="8432">MGHALLNLTIGYPEKRTEWIVVMSDSLESILREWKKIVGDGYLKDMLPGEKYWKWRNYVFMDVKHGDSEIN</sequence>
<evidence type="ECO:0000313" key="1">
    <source>
        <dbReference type="EMBL" id="CAJ1977662.1"/>
    </source>
</evidence>
<proteinExistence type="predicted"/>